<comment type="caution">
    <text evidence="4">The sequence shown here is derived from an EMBL/GenBank/DDBJ whole genome shotgun (WGS) entry which is preliminary data.</text>
</comment>
<evidence type="ECO:0000256" key="1">
    <source>
        <dbReference type="ARBA" id="ARBA00023157"/>
    </source>
</evidence>
<organism evidence="4 5">
    <name type="scientific">Pontoporia blainvillei</name>
    <name type="common">Franciscana</name>
    <name type="synonym">Delphinus blainvillei</name>
    <dbReference type="NCBI Taxonomy" id="48723"/>
    <lineage>
        <taxon>Eukaryota</taxon>
        <taxon>Metazoa</taxon>
        <taxon>Chordata</taxon>
        <taxon>Craniata</taxon>
        <taxon>Vertebrata</taxon>
        <taxon>Euteleostomi</taxon>
        <taxon>Mammalia</taxon>
        <taxon>Eutheria</taxon>
        <taxon>Laurasiatheria</taxon>
        <taxon>Artiodactyla</taxon>
        <taxon>Whippomorpha</taxon>
        <taxon>Cetacea</taxon>
        <taxon>Odontoceti</taxon>
        <taxon>Pontoporiidae</taxon>
        <taxon>Pontoporia</taxon>
    </lineage>
</organism>
<comment type="caution">
    <text evidence="2">Lacks conserved residue(s) required for the propagation of feature annotation.</text>
</comment>
<dbReference type="InterPro" id="IPR011013">
    <property type="entry name" value="Gal_mutarotase_sf_dom"/>
</dbReference>
<evidence type="ECO:0000259" key="3">
    <source>
        <dbReference type="PROSITE" id="PS51448"/>
    </source>
</evidence>
<proteinExistence type="predicted"/>
<gene>
    <name evidence="4" type="ORF">BU61_4140</name>
</gene>
<dbReference type="InterPro" id="IPR044913">
    <property type="entry name" value="P_trefoil_dom_sf"/>
</dbReference>
<dbReference type="Gene3D" id="2.60.40.1760">
    <property type="entry name" value="glycosyl hydrolase (family 31)"/>
    <property type="match status" value="1"/>
</dbReference>
<evidence type="ECO:0000313" key="4">
    <source>
        <dbReference type="EMBL" id="NIG60377.1"/>
    </source>
</evidence>
<dbReference type="PROSITE" id="PS51448">
    <property type="entry name" value="P_TREFOIL_2"/>
    <property type="match status" value="1"/>
</dbReference>
<dbReference type="Gene3D" id="4.10.110.10">
    <property type="entry name" value="Spasmolytic Protein, domain 1"/>
    <property type="match status" value="1"/>
</dbReference>
<dbReference type="EMBL" id="PGGH01179561">
    <property type="protein sequence ID" value="NIG60377.1"/>
    <property type="molecule type" value="Genomic_DNA"/>
</dbReference>
<accession>A0ABX0S5H3</accession>
<evidence type="ECO:0000313" key="5">
    <source>
        <dbReference type="Proteomes" id="UP001165941"/>
    </source>
</evidence>
<protein>
    <submittedName>
        <fullName evidence="4">Maltase-glucoamylase, intestinal-like</fullName>
    </submittedName>
</protein>
<feature type="domain" description="P-type" evidence="3">
    <location>
        <begin position="1"/>
        <end position="24"/>
    </location>
</feature>
<keyword evidence="5" id="KW-1185">Reference proteome</keyword>
<reference evidence="4" key="1">
    <citation type="submission" date="2018-05" db="EMBL/GenBank/DDBJ databases">
        <authorList>
            <person name="Pedro S.L.S."/>
            <person name="Freitas R.C."/>
            <person name="Barreto A.S."/>
            <person name="Lima A.O.S."/>
        </authorList>
    </citation>
    <scope>NUCLEOTIDE SEQUENCE</scope>
    <source>
        <strain evidence="4">BP203</strain>
        <tissue evidence="4">Muscle</tissue>
    </source>
</reference>
<dbReference type="CDD" id="cd00111">
    <property type="entry name" value="Trefoil"/>
    <property type="match status" value="1"/>
</dbReference>
<name>A0ABX0S5H3_PONBL</name>
<dbReference type="Proteomes" id="UP001165941">
    <property type="component" value="Unassembled WGS sequence"/>
</dbReference>
<dbReference type="SUPFAM" id="SSF74650">
    <property type="entry name" value="Galactose mutarotase-like"/>
    <property type="match status" value="1"/>
</dbReference>
<dbReference type="Pfam" id="PF00088">
    <property type="entry name" value="Trefoil"/>
    <property type="match status" value="1"/>
</dbReference>
<dbReference type="InterPro" id="IPR000519">
    <property type="entry name" value="P_trefoil_dom"/>
</dbReference>
<dbReference type="PANTHER" id="PTHR43863:SF2">
    <property type="entry name" value="MALTASE-GLUCOAMYLASE"/>
    <property type="match status" value="1"/>
</dbReference>
<keyword evidence="1" id="KW-1015">Disulfide bond</keyword>
<sequence>MCDQRGCCWKPQGTISVPWCYYSKSHGYQVEGNLVNTNAGFIAQLKRLPSPSLFGNDVNNVLLTAEYQTSNRFHFKLTDQNQDRYEVPHEHVQPFNGNAASPLTYKVEVSKQPFSIKVIRTSNSHVLFDSSIGPLLFADQFLQLSIRLPSANVYGLGEHVHQQYRHDMNWKTWPIFARDTIPKGVTFQYGTLSTDYHSVFHEGHS</sequence>
<evidence type="ECO:0000256" key="2">
    <source>
        <dbReference type="PROSITE-ProRule" id="PRU00779"/>
    </source>
</evidence>
<dbReference type="PANTHER" id="PTHR43863">
    <property type="entry name" value="HYDROLASE, PUTATIVE (AFU_ORTHOLOGUE AFUA_1G03140)-RELATED"/>
    <property type="match status" value="1"/>
</dbReference>
<dbReference type="InterPro" id="IPR051816">
    <property type="entry name" value="Glycosyl_Hydrolase_31"/>
</dbReference>